<sequence length="199" mass="21329">MVRTAGLPGVTGVTRPVGARSVARVLLPELVPTARAVVLPVAGYVSGDLAELVATSTGTTGVSARAASTGRGSGFDVLYRAGWRLHAAPQRAFELYRSIHVVHDADFDSFDTAVMVLDLDQLRRDGFADRSLGAMELYALNDREAFHLVAGEGRGELKARWAHVPSRDVPEDPAIWAWAAGREPWSTGHTLGQSLWADA</sequence>
<dbReference type="EMBL" id="AP027729">
    <property type="protein sequence ID" value="BDZ42865.1"/>
    <property type="molecule type" value="Genomic_DNA"/>
</dbReference>
<organism evidence="1 2">
    <name type="scientific">Paraoerskovia sediminicola</name>
    <dbReference type="NCBI Taxonomy" id="1138587"/>
    <lineage>
        <taxon>Bacteria</taxon>
        <taxon>Bacillati</taxon>
        <taxon>Actinomycetota</taxon>
        <taxon>Actinomycetes</taxon>
        <taxon>Micrococcales</taxon>
        <taxon>Cellulomonadaceae</taxon>
        <taxon>Paraoerskovia</taxon>
    </lineage>
</organism>
<keyword evidence="2" id="KW-1185">Reference proteome</keyword>
<reference evidence="2" key="1">
    <citation type="journal article" date="2019" name="Int. J. Syst. Evol. Microbiol.">
        <title>The Global Catalogue of Microorganisms (GCM) 10K type strain sequencing project: providing services to taxonomists for standard genome sequencing and annotation.</title>
        <authorList>
            <consortium name="The Broad Institute Genomics Platform"/>
            <consortium name="The Broad Institute Genome Sequencing Center for Infectious Disease"/>
            <person name="Wu L."/>
            <person name="Ma J."/>
        </authorList>
    </citation>
    <scope>NUCLEOTIDE SEQUENCE [LARGE SCALE GENOMIC DNA]</scope>
    <source>
        <strain evidence="2">NBRC 108565</strain>
    </source>
</reference>
<dbReference type="RefSeq" id="WP_286217264.1">
    <property type="nucleotide sequence ID" value="NZ_AP027729.1"/>
</dbReference>
<evidence type="ECO:0000313" key="2">
    <source>
        <dbReference type="Proteomes" id="UP001321475"/>
    </source>
</evidence>
<accession>A0ABM8G4B3</accession>
<evidence type="ECO:0000313" key="1">
    <source>
        <dbReference type="EMBL" id="BDZ42865.1"/>
    </source>
</evidence>
<dbReference type="Proteomes" id="UP001321475">
    <property type="component" value="Chromosome"/>
</dbReference>
<dbReference type="InterPro" id="IPR029044">
    <property type="entry name" value="Nucleotide-diphossugar_trans"/>
</dbReference>
<dbReference type="Gene3D" id="3.90.550.10">
    <property type="entry name" value="Spore Coat Polysaccharide Biosynthesis Protein SpsA, Chain A"/>
    <property type="match status" value="1"/>
</dbReference>
<gene>
    <name evidence="1" type="ORF">GCM10025865_21640</name>
</gene>
<proteinExistence type="predicted"/>
<name>A0ABM8G4B3_9CELL</name>
<protein>
    <submittedName>
        <fullName evidence="1">Uncharacterized protein</fullName>
    </submittedName>
</protein>